<evidence type="ECO:0000313" key="5">
    <source>
        <dbReference type="Proteomes" id="UP000008782"/>
    </source>
</evidence>
<organism evidence="5">
    <name type="scientific">Colletotrichum graminicola (strain M1.001 / M2 / FGSC 10212)</name>
    <name type="common">Maize anthracnose fungus</name>
    <name type="synonym">Glomerella graminicola</name>
    <dbReference type="NCBI Taxonomy" id="645133"/>
    <lineage>
        <taxon>Eukaryota</taxon>
        <taxon>Fungi</taxon>
        <taxon>Dikarya</taxon>
        <taxon>Ascomycota</taxon>
        <taxon>Pezizomycotina</taxon>
        <taxon>Sordariomycetes</taxon>
        <taxon>Hypocreomycetidae</taxon>
        <taxon>Glomerellales</taxon>
        <taxon>Glomerellaceae</taxon>
        <taxon>Colletotrichum</taxon>
        <taxon>Colletotrichum graminicola species complex</taxon>
    </lineage>
</organism>
<dbReference type="RefSeq" id="XP_008094872.1">
    <property type="nucleotide sequence ID" value="XM_008096681.1"/>
</dbReference>
<feature type="repeat" description="ANK" evidence="3">
    <location>
        <begin position="28"/>
        <end position="60"/>
    </location>
</feature>
<dbReference type="SUPFAM" id="SSF48403">
    <property type="entry name" value="Ankyrin repeat"/>
    <property type="match status" value="1"/>
</dbReference>
<dbReference type="Pfam" id="PF12796">
    <property type="entry name" value="Ank_2"/>
    <property type="match status" value="1"/>
</dbReference>
<protein>
    <submittedName>
        <fullName evidence="4">Uncharacterized protein</fullName>
    </submittedName>
</protein>
<evidence type="ECO:0000256" key="1">
    <source>
        <dbReference type="ARBA" id="ARBA00022737"/>
    </source>
</evidence>
<dbReference type="InterPro" id="IPR036770">
    <property type="entry name" value="Ankyrin_rpt-contain_sf"/>
</dbReference>
<evidence type="ECO:0000313" key="4">
    <source>
        <dbReference type="EMBL" id="EFQ30852.1"/>
    </source>
</evidence>
<dbReference type="InterPro" id="IPR002110">
    <property type="entry name" value="Ankyrin_rpt"/>
</dbReference>
<dbReference type="InterPro" id="IPR050889">
    <property type="entry name" value="Dendritic_Spine_Reg/Scaffold"/>
</dbReference>
<name>E3QJ14_COLGM</name>
<dbReference type="AlphaFoldDB" id="E3QJ14"/>
<dbReference type="Proteomes" id="UP000008782">
    <property type="component" value="Unassembled WGS sequence"/>
</dbReference>
<dbReference type="OrthoDB" id="4847958at2759"/>
<keyword evidence="1" id="KW-0677">Repeat</keyword>
<dbReference type="PROSITE" id="PS50088">
    <property type="entry name" value="ANK_REPEAT"/>
    <property type="match status" value="4"/>
</dbReference>
<proteinExistence type="predicted"/>
<reference evidence="5" key="1">
    <citation type="journal article" date="2012" name="Nat. Genet.">
        <title>Lifestyle transitions in plant pathogenic Colletotrichum fungi deciphered by genome and transcriptome analyses.</title>
        <authorList>
            <person name="O'Connell R.J."/>
            <person name="Thon M.R."/>
            <person name="Hacquard S."/>
            <person name="Amyotte S.G."/>
            <person name="Kleemann J."/>
            <person name="Torres M.F."/>
            <person name="Damm U."/>
            <person name="Buiate E.A."/>
            <person name="Epstein L."/>
            <person name="Alkan N."/>
            <person name="Altmueller J."/>
            <person name="Alvarado-Balderrama L."/>
            <person name="Bauser C.A."/>
            <person name="Becker C."/>
            <person name="Birren B.W."/>
            <person name="Chen Z."/>
            <person name="Choi J."/>
            <person name="Crouch J.A."/>
            <person name="Duvick J.P."/>
            <person name="Farman M.A."/>
            <person name="Gan P."/>
            <person name="Heiman D."/>
            <person name="Henrissat B."/>
            <person name="Howard R.J."/>
            <person name="Kabbage M."/>
            <person name="Koch C."/>
            <person name="Kracher B."/>
            <person name="Kubo Y."/>
            <person name="Law A.D."/>
            <person name="Lebrun M.-H."/>
            <person name="Lee Y.-H."/>
            <person name="Miyara I."/>
            <person name="Moore N."/>
            <person name="Neumann U."/>
            <person name="Nordstroem K."/>
            <person name="Panaccione D.G."/>
            <person name="Panstruga R."/>
            <person name="Place M."/>
            <person name="Proctor R.H."/>
            <person name="Prusky D."/>
            <person name="Rech G."/>
            <person name="Reinhardt R."/>
            <person name="Rollins J.A."/>
            <person name="Rounsley S."/>
            <person name="Schardl C.L."/>
            <person name="Schwartz D.C."/>
            <person name="Shenoy N."/>
            <person name="Shirasu K."/>
            <person name="Sikhakolli U.R."/>
            <person name="Stueber K."/>
            <person name="Sukno S.A."/>
            <person name="Sweigard J.A."/>
            <person name="Takano Y."/>
            <person name="Takahara H."/>
            <person name="Trail F."/>
            <person name="van der Does H.C."/>
            <person name="Voll L.M."/>
            <person name="Will I."/>
            <person name="Young S."/>
            <person name="Zeng Q."/>
            <person name="Zhang J."/>
            <person name="Zhou S."/>
            <person name="Dickman M.B."/>
            <person name="Schulze-Lefert P."/>
            <person name="Ver Loren van Themaat E."/>
            <person name="Ma L.-J."/>
            <person name="Vaillancourt L.J."/>
        </authorList>
    </citation>
    <scope>NUCLEOTIDE SEQUENCE [LARGE SCALE GENOMIC DNA]</scope>
    <source>
        <strain evidence="5">M1.001 / M2 / FGSC 10212</strain>
    </source>
</reference>
<dbReference type="VEuPathDB" id="FungiDB:GLRG_05996"/>
<dbReference type="HOGENOM" id="CLU_000134_18_0_1"/>
<accession>E3QJ14</accession>
<keyword evidence="2 3" id="KW-0040">ANK repeat</keyword>
<sequence>MEATWGGYKELVWLLLDYGASTDVQDDRGRSALRFAMQKGYDSIAWLLLEKSAALNMADTKGRTALHWTAQNSNTSMAWLLLEKGAEIDAQDIEGHTALHFAVQRGNTEMIKLLLGKHANVTLKDAQGYAALHHAVERKDASIMNLIVDTLERSRLDVNAKDNEGKTALVRAVQGQWMLGVYILTDRKAAIDLPDCNGQTAASHAKLNGDTQILQLLEQR</sequence>
<dbReference type="Gene3D" id="1.25.40.20">
    <property type="entry name" value="Ankyrin repeat-containing domain"/>
    <property type="match status" value="3"/>
</dbReference>
<gene>
    <name evidence="4" type="ORF">GLRG_05996</name>
</gene>
<dbReference type="eggNOG" id="KOG0504">
    <property type="taxonomic scope" value="Eukaryota"/>
</dbReference>
<feature type="repeat" description="ANK" evidence="3">
    <location>
        <begin position="94"/>
        <end position="126"/>
    </location>
</feature>
<dbReference type="STRING" id="645133.E3QJ14"/>
<feature type="repeat" description="ANK" evidence="3">
    <location>
        <begin position="127"/>
        <end position="163"/>
    </location>
</feature>
<dbReference type="PANTHER" id="PTHR24166:SF48">
    <property type="entry name" value="PROTEIN VAPYRIN"/>
    <property type="match status" value="1"/>
</dbReference>
<dbReference type="SMART" id="SM00248">
    <property type="entry name" value="ANK"/>
    <property type="match status" value="4"/>
</dbReference>
<feature type="repeat" description="ANK" evidence="3">
    <location>
        <begin position="61"/>
        <end position="93"/>
    </location>
</feature>
<keyword evidence="5" id="KW-1185">Reference proteome</keyword>
<evidence type="ECO:0000256" key="2">
    <source>
        <dbReference type="ARBA" id="ARBA00023043"/>
    </source>
</evidence>
<evidence type="ECO:0000256" key="3">
    <source>
        <dbReference type="PROSITE-ProRule" id="PRU00023"/>
    </source>
</evidence>
<dbReference type="GeneID" id="24411361"/>
<dbReference type="PANTHER" id="PTHR24166">
    <property type="entry name" value="ROLLING PEBBLES, ISOFORM B"/>
    <property type="match status" value="1"/>
</dbReference>
<dbReference type="PROSITE" id="PS50297">
    <property type="entry name" value="ANK_REP_REGION"/>
    <property type="match status" value="3"/>
</dbReference>
<dbReference type="Pfam" id="PF00023">
    <property type="entry name" value="Ank"/>
    <property type="match status" value="1"/>
</dbReference>
<dbReference type="EMBL" id="GG697351">
    <property type="protein sequence ID" value="EFQ30852.1"/>
    <property type="molecule type" value="Genomic_DNA"/>
</dbReference>